<organism evidence="7">
    <name type="scientific">Vibrio alginolyticus</name>
    <dbReference type="NCBI Taxonomy" id="663"/>
    <lineage>
        <taxon>Bacteria</taxon>
        <taxon>Pseudomonadati</taxon>
        <taxon>Pseudomonadota</taxon>
        <taxon>Gammaproteobacteria</taxon>
        <taxon>Vibrionales</taxon>
        <taxon>Vibrionaceae</taxon>
        <taxon>Vibrio</taxon>
    </lineage>
</organism>
<dbReference type="RefSeq" id="WP_086046696.1">
    <property type="nucleotide sequence ID" value="NZ_CP017889.1"/>
</dbReference>
<feature type="signal peptide" evidence="5">
    <location>
        <begin position="1"/>
        <end position="23"/>
    </location>
</feature>
<reference evidence="7" key="1">
    <citation type="submission" date="2016-10" db="EMBL/GenBank/DDBJ databases">
        <title>The High Quality Genome of Vibrio alginolyticus K01M1.</title>
        <authorList>
            <person name="Wendling C."/>
            <person name="Chibani C.M."/>
            <person name="Hertel R."/>
            <person name="Sproer C."/>
            <person name="Bunk B."/>
            <person name="Overmann J."/>
            <person name="Roth O."/>
            <person name="Liesegang H."/>
        </authorList>
    </citation>
    <scope>NUCLEOTIDE SEQUENCE</scope>
    <source>
        <strain evidence="7">K05K4</strain>
    </source>
</reference>
<name>A0A1W6TQN8_VIBAL</name>
<proteinExistence type="inferred from homology"/>
<dbReference type="SUPFAM" id="SSF53850">
    <property type="entry name" value="Periplasmic binding protein-like II"/>
    <property type="match status" value="1"/>
</dbReference>
<gene>
    <name evidence="7" type="primary">oppA_1</name>
    <name evidence="7" type="ORF">K05K4_13660</name>
</gene>
<dbReference type="CDD" id="cd08504">
    <property type="entry name" value="PBP2_OppA"/>
    <property type="match status" value="1"/>
</dbReference>
<dbReference type="InterPro" id="IPR039424">
    <property type="entry name" value="SBP_5"/>
</dbReference>
<dbReference type="FunFam" id="3.90.76.10:FF:000001">
    <property type="entry name" value="Oligopeptide ABC transporter substrate-binding protein"/>
    <property type="match status" value="1"/>
</dbReference>
<evidence type="ECO:0000256" key="4">
    <source>
        <dbReference type="ARBA" id="ARBA00022729"/>
    </source>
</evidence>
<evidence type="ECO:0000256" key="1">
    <source>
        <dbReference type="ARBA" id="ARBA00004196"/>
    </source>
</evidence>
<accession>A0A1W6TQN8</accession>
<dbReference type="GO" id="GO:0043190">
    <property type="term" value="C:ATP-binding cassette (ABC) transporter complex"/>
    <property type="evidence" value="ECO:0007669"/>
    <property type="project" value="InterPro"/>
</dbReference>
<evidence type="ECO:0000256" key="5">
    <source>
        <dbReference type="SAM" id="SignalP"/>
    </source>
</evidence>
<feature type="chain" id="PRO_5011905014" evidence="5">
    <location>
        <begin position="24"/>
        <end position="536"/>
    </location>
</feature>
<dbReference type="AlphaFoldDB" id="A0A1W6TQN8"/>
<comment type="similarity">
    <text evidence="2">Belongs to the bacterial solute-binding protein 5 family.</text>
</comment>
<comment type="subcellular location">
    <subcellularLocation>
        <location evidence="1">Cell envelope</location>
    </subcellularLocation>
</comment>
<keyword evidence="3" id="KW-0813">Transport</keyword>
<dbReference type="InterPro" id="IPR030678">
    <property type="entry name" value="Peptide/Ni-bd"/>
</dbReference>
<evidence type="ECO:0000259" key="6">
    <source>
        <dbReference type="Pfam" id="PF00496"/>
    </source>
</evidence>
<dbReference type="Gene3D" id="3.90.76.10">
    <property type="entry name" value="Dipeptide-binding Protein, Domain 1"/>
    <property type="match status" value="1"/>
</dbReference>
<dbReference type="PANTHER" id="PTHR30290">
    <property type="entry name" value="PERIPLASMIC BINDING COMPONENT OF ABC TRANSPORTER"/>
    <property type="match status" value="1"/>
</dbReference>
<dbReference type="Pfam" id="PF00496">
    <property type="entry name" value="SBP_bac_5"/>
    <property type="match status" value="1"/>
</dbReference>
<evidence type="ECO:0000256" key="2">
    <source>
        <dbReference type="ARBA" id="ARBA00005695"/>
    </source>
</evidence>
<feature type="domain" description="Solute-binding protein family 5" evidence="6">
    <location>
        <begin position="79"/>
        <end position="458"/>
    </location>
</feature>
<dbReference type="InterPro" id="IPR000914">
    <property type="entry name" value="SBP_5_dom"/>
</dbReference>
<sequence>MKLPKLLLLASMMSPILATSSYAAPYPAGVTLDETQEITLNNGAEVTSIDPAKQAAEPAFNLGRDLFEGLVIQDKQGKTIPGVAESWSVNDNNTVYTFHLRDAKWSNGETVTAQDFVYSWQRLLNPSTASPYAWFAAIPNIENSQAIMKGEAEPESLGVKALDEKTFQVTLEEPIPFFTKLLSHPVLAPVHKATVKKHGNRWTQPEHIVTNGAFTVSEWKVNEKLVMVKNPHYWDASNVVLEKVTWLPIGDANVVLNRYLAGEIDLAVSIPAAQKKKLIQQRPQEVASTSASLGSTFYYLNTQQGPTKDVRVRKALSYAIDRQLLTSAILRNGGVPMYTLVPPQTDGFKSHTPEFATWNRHKRIEKAQQLLSEAGYDKSNPLKLTFTVPTFSMDVKMATTMAGMWKSRLGAQVTIKQLEPKVFYALKEPTDITRGGWTADYNEASTWLDIFVSSGEYNDSRYNNPQYDELMARSKTMSNPSELYLQAESMLIEDMAIIPIYRPGNDQYLIKPYVGGYELTNPESSYYRKNVYVTAH</sequence>
<dbReference type="EMBL" id="CP017902">
    <property type="protein sequence ID" value="ARP18204.1"/>
    <property type="molecule type" value="Genomic_DNA"/>
</dbReference>
<dbReference type="GO" id="GO:0015833">
    <property type="term" value="P:peptide transport"/>
    <property type="evidence" value="ECO:0007669"/>
    <property type="project" value="TreeGrafter"/>
</dbReference>
<dbReference type="Gene3D" id="3.10.105.10">
    <property type="entry name" value="Dipeptide-binding Protein, Domain 3"/>
    <property type="match status" value="1"/>
</dbReference>
<dbReference type="GO" id="GO:1904680">
    <property type="term" value="F:peptide transmembrane transporter activity"/>
    <property type="evidence" value="ECO:0007669"/>
    <property type="project" value="TreeGrafter"/>
</dbReference>
<keyword evidence="4 5" id="KW-0732">Signal</keyword>
<evidence type="ECO:0000313" key="7">
    <source>
        <dbReference type="EMBL" id="ARP18204.1"/>
    </source>
</evidence>
<evidence type="ECO:0000256" key="3">
    <source>
        <dbReference type="ARBA" id="ARBA00022448"/>
    </source>
</evidence>
<dbReference type="PANTHER" id="PTHR30290:SF10">
    <property type="entry name" value="PERIPLASMIC OLIGOPEPTIDE-BINDING PROTEIN-RELATED"/>
    <property type="match status" value="1"/>
</dbReference>
<protein>
    <submittedName>
        <fullName evidence="7">Periplasmic oligopeptide-binding protein</fullName>
    </submittedName>
</protein>
<dbReference type="Gene3D" id="3.40.190.10">
    <property type="entry name" value="Periplasmic binding protein-like II"/>
    <property type="match status" value="1"/>
</dbReference>
<dbReference type="GO" id="GO:0030288">
    <property type="term" value="C:outer membrane-bounded periplasmic space"/>
    <property type="evidence" value="ECO:0007669"/>
    <property type="project" value="TreeGrafter"/>
</dbReference>
<dbReference type="PIRSF" id="PIRSF002741">
    <property type="entry name" value="MppA"/>
    <property type="match status" value="1"/>
</dbReference>